<evidence type="ECO:0000313" key="5">
    <source>
        <dbReference type="Proteomes" id="UP000462055"/>
    </source>
</evidence>
<dbReference type="Gene3D" id="2.60.60.30">
    <property type="entry name" value="sav2460 like domains"/>
    <property type="match status" value="1"/>
</dbReference>
<feature type="compositionally biased region" description="Basic residues" evidence="2">
    <location>
        <begin position="221"/>
        <end position="233"/>
    </location>
</feature>
<dbReference type="Pfam" id="PF02342">
    <property type="entry name" value="TerD"/>
    <property type="match status" value="1"/>
</dbReference>
<name>A0A6I4MGT6_9ACTN</name>
<feature type="compositionally biased region" description="Pro residues" evidence="2">
    <location>
        <begin position="188"/>
        <end position="201"/>
    </location>
</feature>
<sequence length="654" mass="70630">MQQMSKGANIDLSSLTAATGPLTVALSWIDPSGEGEADVSVLLAGSDGKVGSDGDFVFYNQPTTADESVRLLGKSPTATGSEDRILVDLGALRPDVQRVVIAASRYAGATFGALDELCLTISDSTGAELLAFPIKEADRETAFIFGELYRRDDSWKFRAVGQGYASGLAGLAADFGISVDDSEEEQPEPAPAQPAEPPPTDGPDAIADHAAPEVSPTGGKRPQRVRTAKKKVTAPKAAKVSLAEHPSWQHARLFPVTGLRNDQEREARATATLLAVMAQVPEFGRRLTARFNAPAGTIQTFAEASFKHGDGKVRPDGVVRVARAGRIWTALIETKTGGNPLKADQVEAYLQVAARHGYETVITLSNDLALSNEHPLQVDKRLLRKVALRHLSWAEVAHEADMLCHHDGVANPVHAWLLSELLHYLRQDNAGCQGFRDMGAAWVPVRNAITAGTLRLGDRRAMQVAESWEKLIRQLCLRLSGQTGLTIAPVLRKRRDGDASVRRLQTVTSLVETGRMSAEIRIPNAGGPVLLEADLRTGQIETTVEIPAAARARSLTRVQWLLRQLDQAPPELRIEALTAGHNTGPCDLLKNLIAEPGLLVPDDGGQITSFRLTLASSMGTKRGIEETGFVRSIDLAMDRFYQEILLVLKPDTTQ</sequence>
<accession>A0A6I4MGT6</accession>
<feature type="domain" description="TerD" evidence="3">
    <location>
        <begin position="3"/>
        <end position="175"/>
    </location>
</feature>
<dbReference type="InterPro" id="IPR051324">
    <property type="entry name" value="Stress/Tellurium_Resist"/>
</dbReference>
<keyword evidence="5" id="KW-1185">Reference proteome</keyword>
<gene>
    <name evidence="4" type="ORF">F8568_034455</name>
</gene>
<evidence type="ECO:0000259" key="3">
    <source>
        <dbReference type="Pfam" id="PF02342"/>
    </source>
</evidence>
<protein>
    <submittedName>
        <fullName evidence="4">TerD family protein</fullName>
    </submittedName>
</protein>
<feature type="region of interest" description="Disordered" evidence="2">
    <location>
        <begin position="180"/>
        <end position="242"/>
    </location>
</feature>
<dbReference type="InterPro" id="IPR003325">
    <property type="entry name" value="TerD"/>
</dbReference>
<evidence type="ECO:0000313" key="4">
    <source>
        <dbReference type="EMBL" id="MWA05378.1"/>
    </source>
</evidence>
<dbReference type="CDD" id="cd06974">
    <property type="entry name" value="TerD_like"/>
    <property type="match status" value="1"/>
</dbReference>
<dbReference type="Proteomes" id="UP000462055">
    <property type="component" value="Unassembled WGS sequence"/>
</dbReference>
<dbReference type="PANTHER" id="PTHR32097">
    <property type="entry name" value="CAMP-BINDING PROTEIN 1-RELATED"/>
    <property type="match status" value="1"/>
</dbReference>
<reference evidence="4" key="1">
    <citation type="submission" date="2019-12" db="EMBL/GenBank/DDBJ databases">
        <title>Actinomadura physcomitrii sp. nov., a novel actinomycete isolated from moss [Physcomitrium sphaericum (Ludw) Fuernr].</title>
        <authorList>
            <person name="Zhuang X."/>
        </authorList>
    </citation>
    <scope>NUCLEOTIDE SEQUENCE [LARGE SCALE GENOMIC DNA]</scope>
    <source>
        <strain evidence="4">LD22</strain>
    </source>
</reference>
<comment type="caution">
    <text evidence="4">The sequence shown here is derived from an EMBL/GenBank/DDBJ whole genome shotgun (WGS) entry which is preliminary data.</text>
</comment>
<evidence type="ECO:0000256" key="1">
    <source>
        <dbReference type="ARBA" id="ARBA00008775"/>
    </source>
</evidence>
<evidence type="ECO:0000256" key="2">
    <source>
        <dbReference type="SAM" id="MobiDB-lite"/>
    </source>
</evidence>
<dbReference type="AlphaFoldDB" id="A0A6I4MGT6"/>
<comment type="similarity">
    <text evidence="1">Belongs to the CAPAB/TerDEXZ family.</text>
</comment>
<organism evidence="4 5">
    <name type="scientific">Actinomadura physcomitrii</name>
    <dbReference type="NCBI Taxonomy" id="2650748"/>
    <lineage>
        <taxon>Bacteria</taxon>
        <taxon>Bacillati</taxon>
        <taxon>Actinomycetota</taxon>
        <taxon>Actinomycetes</taxon>
        <taxon>Streptosporangiales</taxon>
        <taxon>Thermomonosporaceae</taxon>
        <taxon>Actinomadura</taxon>
    </lineage>
</organism>
<dbReference type="PANTHER" id="PTHR32097:SF4">
    <property type="entry name" value="GENERAL STRESS PROTEIN 16U"/>
    <property type="match status" value="1"/>
</dbReference>
<dbReference type="EMBL" id="WBMS02000037">
    <property type="protein sequence ID" value="MWA05378.1"/>
    <property type="molecule type" value="Genomic_DNA"/>
</dbReference>
<proteinExistence type="inferred from homology"/>